<dbReference type="Proteomes" id="UP000799118">
    <property type="component" value="Unassembled WGS sequence"/>
</dbReference>
<gene>
    <name evidence="1" type="ORF">BT96DRAFT_408208</name>
</gene>
<accession>A0A6A4GTS1</accession>
<keyword evidence="2" id="KW-1185">Reference proteome</keyword>
<protein>
    <submittedName>
        <fullName evidence="1">Uncharacterized protein</fullName>
    </submittedName>
</protein>
<sequence length="58" mass="6411">MYINKDTNKSHSSWCMGQLPTQAGIWGSCPLKLVYGAAAHSSQYIGQLPRTPIKFART</sequence>
<evidence type="ECO:0000313" key="1">
    <source>
        <dbReference type="EMBL" id="KAE9389209.1"/>
    </source>
</evidence>
<dbReference type="PROSITE" id="PS51257">
    <property type="entry name" value="PROKAR_LIPOPROTEIN"/>
    <property type="match status" value="1"/>
</dbReference>
<organism evidence="1 2">
    <name type="scientific">Gymnopus androsaceus JB14</name>
    <dbReference type="NCBI Taxonomy" id="1447944"/>
    <lineage>
        <taxon>Eukaryota</taxon>
        <taxon>Fungi</taxon>
        <taxon>Dikarya</taxon>
        <taxon>Basidiomycota</taxon>
        <taxon>Agaricomycotina</taxon>
        <taxon>Agaricomycetes</taxon>
        <taxon>Agaricomycetidae</taxon>
        <taxon>Agaricales</taxon>
        <taxon>Marasmiineae</taxon>
        <taxon>Omphalotaceae</taxon>
        <taxon>Gymnopus</taxon>
    </lineage>
</organism>
<name>A0A6A4GTS1_9AGAR</name>
<reference evidence="1" key="1">
    <citation type="journal article" date="2019" name="Environ. Microbiol.">
        <title>Fungal ecological strategies reflected in gene transcription - a case study of two litter decomposers.</title>
        <authorList>
            <person name="Barbi F."/>
            <person name="Kohler A."/>
            <person name="Barry K."/>
            <person name="Baskaran P."/>
            <person name="Daum C."/>
            <person name="Fauchery L."/>
            <person name="Ihrmark K."/>
            <person name="Kuo A."/>
            <person name="LaButti K."/>
            <person name="Lipzen A."/>
            <person name="Morin E."/>
            <person name="Grigoriev I.V."/>
            <person name="Henrissat B."/>
            <person name="Lindahl B."/>
            <person name="Martin F."/>
        </authorList>
    </citation>
    <scope>NUCLEOTIDE SEQUENCE</scope>
    <source>
        <strain evidence="1">JB14</strain>
    </source>
</reference>
<dbReference type="EMBL" id="ML769707">
    <property type="protein sequence ID" value="KAE9389209.1"/>
    <property type="molecule type" value="Genomic_DNA"/>
</dbReference>
<dbReference type="AlphaFoldDB" id="A0A6A4GTS1"/>
<evidence type="ECO:0000313" key="2">
    <source>
        <dbReference type="Proteomes" id="UP000799118"/>
    </source>
</evidence>
<proteinExistence type="predicted"/>